<feature type="transmembrane region" description="Helical" evidence="1">
    <location>
        <begin position="183"/>
        <end position="203"/>
    </location>
</feature>
<evidence type="ECO:0000313" key="3">
    <source>
        <dbReference type="EMBL" id="EAP86492.1"/>
    </source>
</evidence>
<dbReference type="InterPro" id="IPR003675">
    <property type="entry name" value="Rce1/LyrA-like_dom"/>
</dbReference>
<keyword evidence="1" id="KW-0812">Transmembrane</keyword>
<dbReference type="Proteomes" id="UP000002297">
    <property type="component" value="Chromosome"/>
</dbReference>
<sequence length="240" mass="27534">MNNFKNELYSLKKALTAHQKTQNLFKNYGIAVLCFIAYFTLVGILTVVFPELQLDAIKDTRLDAMIKENPLKFFILAVILAPLLEEGVYRTLIAPKPWEIAFFLACLTLLFAGRFFPEDVLWWLKCIISVLSLVIIYKLFRELLPVQLTQQVCNILTRFKIPIVIISSIIFGFAHVYNYVDSFIITLPLFIAIVPRIILGLLFAKVKIENNGLPWAMYLHAINNGVIFIIAYLNYSNQPL</sequence>
<dbReference type="HOGENOM" id="CLU_104123_0_0_10"/>
<feature type="transmembrane region" description="Helical" evidence="1">
    <location>
        <begin position="215"/>
        <end position="235"/>
    </location>
</feature>
<dbReference type="RefSeq" id="WP_013187875.1">
    <property type="nucleotide sequence ID" value="NC_014230.1"/>
</dbReference>
<protein>
    <recommendedName>
        <fullName evidence="2">CAAX prenyl protease 2/Lysostaphin resistance protein A-like domain-containing protein</fullName>
    </recommendedName>
</protein>
<accession>A3U9K6</accession>
<dbReference type="Pfam" id="PF02517">
    <property type="entry name" value="Rce1-like"/>
    <property type="match status" value="1"/>
</dbReference>
<feature type="transmembrane region" description="Helical" evidence="1">
    <location>
        <begin position="70"/>
        <end position="88"/>
    </location>
</feature>
<organism evidence="3 4">
    <name type="scientific">Croceibacter atlanticus (strain ATCC BAA-628 / JCM 21780 / CIP 108009 / IAM 15332 / KCTC 12090 / HTCC2559)</name>
    <dbReference type="NCBI Taxonomy" id="216432"/>
    <lineage>
        <taxon>Bacteria</taxon>
        <taxon>Pseudomonadati</taxon>
        <taxon>Bacteroidota</taxon>
        <taxon>Flavobacteriia</taxon>
        <taxon>Flavobacteriales</taxon>
        <taxon>Flavobacteriaceae</taxon>
        <taxon>Croceibacter</taxon>
    </lineage>
</organism>
<dbReference type="OrthoDB" id="1453037at2"/>
<evidence type="ECO:0000259" key="2">
    <source>
        <dbReference type="Pfam" id="PF02517"/>
    </source>
</evidence>
<keyword evidence="4" id="KW-1185">Reference proteome</keyword>
<gene>
    <name evidence="3" type="ordered locus">CA2559_10668</name>
</gene>
<evidence type="ECO:0000313" key="4">
    <source>
        <dbReference type="Proteomes" id="UP000002297"/>
    </source>
</evidence>
<dbReference type="STRING" id="216432.CA2559_10668"/>
<proteinExistence type="predicted"/>
<feature type="transmembrane region" description="Helical" evidence="1">
    <location>
        <begin position="28"/>
        <end position="50"/>
    </location>
</feature>
<feature type="transmembrane region" description="Helical" evidence="1">
    <location>
        <begin position="122"/>
        <end position="140"/>
    </location>
</feature>
<evidence type="ECO:0000256" key="1">
    <source>
        <dbReference type="SAM" id="Phobius"/>
    </source>
</evidence>
<dbReference type="GO" id="GO:0080120">
    <property type="term" value="P:CAAX-box protein maturation"/>
    <property type="evidence" value="ECO:0007669"/>
    <property type="project" value="UniProtKB-ARBA"/>
</dbReference>
<feature type="transmembrane region" description="Helical" evidence="1">
    <location>
        <begin position="100"/>
        <end position="116"/>
    </location>
</feature>
<dbReference type="EMBL" id="CP002046">
    <property type="protein sequence ID" value="EAP86492.1"/>
    <property type="molecule type" value="Genomic_DNA"/>
</dbReference>
<dbReference type="GO" id="GO:0004175">
    <property type="term" value="F:endopeptidase activity"/>
    <property type="evidence" value="ECO:0007669"/>
    <property type="project" value="UniProtKB-ARBA"/>
</dbReference>
<keyword evidence="1" id="KW-1133">Transmembrane helix</keyword>
<dbReference type="AlphaFoldDB" id="A3U9K6"/>
<keyword evidence="1" id="KW-0472">Membrane</keyword>
<feature type="transmembrane region" description="Helical" evidence="1">
    <location>
        <begin position="161"/>
        <end position="177"/>
    </location>
</feature>
<name>A3U9K6_CROAH</name>
<feature type="domain" description="CAAX prenyl protease 2/Lysostaphin resistance protein A-like" evidence="2">
    <location>
        <begin position="140"/>
        <end position="225"/>
    </location>
</feature>
<dbReference type="KEGG" id="cat:CA2559_10668"/>
<dbReference type="eggNOG" id="ENOG5031249">
    <property type="taxonomic scope" value="Bacteria"/>
</dbReference>
<dbReference type="GeneID" id="89453869"/>
<reference evidence="3 4" key="1">
    <citation type="journal article" date="2010" name="J. Bacteriol.">
        <title>The complete genome sequence of Croceibacter atlanticus HTCC2559T.</title>
        <authorList>
            <person name="Oh H.M."/>
            <person name="Kang I."/>
            <person name="Ferriera S."/>
            <person name="Giovannoni S.J."/>
            <person name="Cho J.C."/>
        </authorList>
    </citation>
    <scope>NUCLEOTIDE SEQUENCE [LARGE SCALE GENOMIC DNA]</scope>
    <source>
        <strain evidence="4">ATCC BAA-628 / HTCC2559 / KCTC 12090</strain>
    </source>
</reference>